<dbReference type="OrthoDB" id="9805856at2"/>
<reference evidence="4 5" key="1">
    <citation type="journal article" date="2015" name="Genome Announc.">
        <title>Expanding the biotechnology potential of lactobacilli through comparative genomics of 213 strains and associated genera.</title>
        <authorList>
            <person name="Sun Z."/>
            <person name="Harris H.M."/>
            <person name="McCann A."/>
            <person name="Guo C."/>
            <person name="Argimon S."/>
            <person name="Zhang W."/>
            <person name="Yang X."/>
            <person name="Jeffery I.B."/>
            <person name="Cooney J.C."/>
            <person name="Kagawa T.F."/>
            <person name="Liu W."/>
            <person name="Song Y."/>
            <person name="Salvetti E."/>
            <person name="Wrobel A."/>
            <person name="Rasinkangas P."/>
            <person name="Parkhill J."/>
            <person name="Rea M.C."/>
            <person name="O'Sullivan O."/>
            <person name="Ritari J."/>
            <person name="Douillard F.P."/>
            <person name="Paul Ross R."/>
            <person name="Yang R."/>
            <person name="Briner A.E."/>
            <person name="Felis G.E."/>
            <person name="de Vos W.M."/>
            <person name="Barrangou R."/>
            <person name="Klaenhammer T.R."/>
            <person name="Caufield P.W."/>
            <person name="Cui Y."/>
            <person name="Zhang H."/>
            <person name="O'Toole P.W."/>
        </authorList>
    </citation>
    <scope>NUCLEOTIDE SEQUENCE [LARGE SCALE GENOMIC DNA]</scope>
    <source>
        <strain evidence="4 5">DSM 15814</strain>
    </source>
</reference>
<dbReference type="PANTHER" id="PTHR46558">
    <property type="entry name" value="TRACRIPTIONAL REGULATORY PROTEIN-RELATED-RELATED"/>
    <property type="match status" value="1"/>
</dbReference>
<dbReference type="Gene3D" id="1.10.260.40">
    <property type="entry name" value="lambda repressor-like DNA-binding domains"/>
    <property type="match status" value="1"/>
</dbReference>
<protein>
    <recommendedName>
        <fullName evidence="3">HTH cro/C1-type domain-containing protein</fullName>
    </recommendedName>
</protein>
<dbReference type="CDD" id="cd00093">
    <property type="entry name" value="HTH_XRE"/>
    <property type="match status" value="1"/>
</dbReference>
<accession>A0A0R1R9J0</accession>
<dbReference type="STRING" id="1114972.FD35_GL000963"/>
<dbReference type="InterPro" id="IPR010982">
    <property type="entry name" value="Lambda_DNA-bd_dom_sf"/>
</dbReference>
<sequence length="117" mass="13743">MMLGQRIKEERERRDWTQTQLADTLHVSRQAISKWELGTAYPDIERLIQISDLFSVSLDSLIKGDTTFQEKIVVTDHHRGLSFWDFAARYWWMVFPIGGFLYWFIPAIISGIVEALH</sequence>
<keyword evidence="1" id="KW-0238">DNA-binding</keyword>
<dbReference type="EMBL" id="AZFF01000016">
    <property type="protein sequence ID" value="KRL53711.1"/>
    <property type="molecule type" value="Genomic_DNA"/>
</dbReference>
<name>A0A0R1R9J0_9LACO</name>
<evidence type="ECO:0000256" key="1">
    <source>
        <dbReference type="ARBA" id="ARBA00023125"/>
    </source>
</evidence>
<dbReference type="GO" id="GO:0003677">
    <property type="term" value="F:DNA binding"/>
    <property type="evidence" value="ECO:0007669"/>
    <property type="project" value="UniProtKB-KW"/>
</dbReference>
<proteinExistence type="predicted"/>
<dbReference type="SMART" id="SM00530">
    <property type="entry name" value="HTH_XRE"/>
    <property type="match status" value="1"/>
</dbReference>
<organism evidence="4 5">
    <name type="scientific">Furfurilactobacillus rossiae DSM 15814</name>
    <dbReference type="NCBI Taxonomy" id="1114972"/>
    <lineage>
        <taxon>Bacteria</taxon>
        <taxon>Bacillati</taxon>
        <taxon>Bacillota</taxon>
        <taxon>Bacilli</taxon>
        <taxon>Lactobacillales</taxon>
        <taxon>Lactobacillaceae</taxon>
        <taxon>Furfurilactobacillus</taxon>
    </lineage>
</organism>
<dbReference type="eggNOG" id="COG1396">
    <property type="taxonomic scope" value="Bacteria"/>
</dbReference>
<dbReference type="AlphaFoldDB" id="A0A0R1R9J0"/>
<dbReference type="SUPFAM" id="SSF47413">
    <property type="entry name" value="lambda repressor-like DNA-binding domains"/>
    <property type="match status" value="1"/>
</dbReference>
<dbReference type="Pfam" id="PF01381">
    <property type="entry name" value="HTH_3"/>
    <property type="match status" value="1"/>
</dbReference>
<gene>
    <name evidence="4" type="ORF">FD35_GL000963</name>
</gene>
<feature type="domain" description="HTH cro/C1-type" evidence="3">
    <location>
        <begin position="7"/>
        <end position="61"/>
    </location>
</feature>
<dbReference type="PANTHER" id="PTHR46558:SF15">
    <property type="entry name" value="HELIX-TURN-HELIX DOMAIN PROTEIN"/>
    <property type="match status" value="1"/>
</dbReference>
<evidence type="ECO:0000313" key="5">
    <source>
        <dbReference type="Proteomes" id="UP000051999"/>
    </source>
</evidence>
<keyword evidence="2" id="KW-0472">Membrane</keyword>
<keyword evidence="5" id="KW-1185">Reference proteome</keyword>
<feature type="transmembrane region" description="Helical" evidence="2">
    <location>
        <begin position="90"/>
        <end position="113"/>
    </location>
</feature>
<dbReference type="Proteomes" id="UP000051999">
    <property type="component" value="Unassembled WGS sequence"/>
</dbReference>
<dbReference type="InterPro" id="IPR001387">
    <property type="entry name" value="Cro/C1-type_HTH"/>
</dbReference>
<keyword evidence="2" id="KW-0812">Transmembrane</keyword>
<dbReference type="RefSeq" id="WP_017261076.1">
    <property type="nucleotide sequence ID" value="NZ_AUAW01000016.1"/>
</dbReference>
<evidence type="ECO:0000256" key="2">
    <source>
        <dbReference type="SAM" id="Phobius"/>
    </source>
</evidence>
<evidence type="ECO:0000259" key="3">
    <source>
        <dbReference type="PROSITE" id="PS50943"/>
    </source>
</evidence>
<keyword evidence="2" id="KW-1133">Transmembrane helix</keyword>
<comment type="caution">
    <text evidence="4">The sequence shown here is derived from an EMBL/GenBank/DDBJ whole genome shotgun (WGS) entry which is preliminary data.</text>
</comment>
<dbReference type="PROSITE" id="PS50943">
    <property type="entry name" value="HTH_CROC1"/>
    <property type="match status" value="1"/>
</dbReference>
<dbReference type="PATRIC" id="fig|1114972.6.peg.974"/>
<evidence type="ECO:0000313" key="4">
    <source>
        <dbReference type="EMBL" id="KRL53711.1"/>
    </source>
</evidence>